<protein>
    <submittedName>
        <fullName evidence="2">Uncharacterized protein</fullName>
    </submittedName>
</protein>
<feature type="compositionally biased region" description="Polar residues" evidence="1">
    <location>
        <begin position="326"/>
        <end position="346"/>
    </location>
</feature>
<feature type="compositionally biased region" description="Basic and acidic residues" evidence="1">
    <location>
        <begin position="9"/>
        <end position="34"/>
    </location>
</feature>
<feature type="region of interest" description="Disordered" evidence="1">
    <location>
        <begin position="1"/>
        <end position="73"/>
    </location>
</feature>
<feature type="compositionally biased region" description="Basic and acidic residues" evidence="1">
    <location>
        <begin position="62"/>
        <end position="73"/>
    </location>
</feature>
<proteinExistence type="predicted"/>
<dbReference type="EMBL" id="JBICBT010001312">
    <property type="protein sequence ID" value="KAL3073766.1"/>
    <property type="molecule type" value="Genomic_DNA"/>
</dbReference>
<accession>A0ABD2I8K5</accession>
<evidence type="ECO:0000256" key="1">
    <source>
        <dbReference type="SAM" id="MobiDB-lite"/>
    </source>
</evidence>
<evidence type="ECO:0000313" key="2">
    <source>
        <dbReference type="EMBL" id="KAL3073766.1"/>
    </source>
</evidence>
<feature type="compositionally biased region" description="Basic and acidic residues" evidence="1">
    <location>
        <begin position="368"/>
        <end position="390"/>
    </location>
</feature>
<feature type="compositionally biased region" description="Basic and acidic residues" evidence="1">
    <location>
        <begin position="351"/>
        <end position="360"/>
    </location>
</feature>
<feature type="region of interest" description="Disordered" evidence="1">
    <location>
        <begin position="326"/>
        <end position="403"/>
    </location>
</feature>
<reference evidence="2 3" key="1">
    <citation type="submission" date="2024-10" db="EMBL/GenBank/DDBJ databases">
        <authorList>
            <person name="Kim D."/>
        </authorList>
    </citation>
    <scope>NUCLEOTIDE SEQUENCE [LARGE SCALE GENOMIC DNA]</scope>
    <source>
        <strain evidence="2">BH-2024</strain>
    </source>
</reference>
<organism evidence="2 3">
    <name type="scientific">Heterodera trifolii</name>
    <dbReference type="NCBI Taxonomy" id="157864"/>
    <lineage>
        <taxon>Eukaryota</taxon>
        <taxon>Metazoa</taxon>
        <taxon>Ecdysozoa</taxon>
        <taxon>Nematoda</taxon>
        <taxon>Chromadorea</taxon>
        <taxon>Rhabditida</taxon>
        <taxon>Tylenchina</taxon>
        <taxon>Tylenchomorpha</taxon>
        <taxon>Tylenchoidea</taxon>
        <taxon>Heteroderidae</taxon>
        <taxon>Heteroderinae</taxon>
        <taxon>Heterodera</taxon>
    </lineage>
</organism>
<evidence type="ECO:0000313" key="3">
    <source>
        <dbReference type="Proteomes" id="UP001620626"/>
    </source>
</evidence>
<gene>
    <name evidence="2" type="ORF">niasHT_039598</name>
</gene>
<comment type="caution">
    <text evidence="2">The sequence shown here is derived from an EMBL/GenBank/DDBJ whole genome shotgun (WGS) entry which is preliminary data.</text>
</comment>
<name>A0ABD2I8K5_9BILA</name>
<dbReference type="Proteomes" id="UP001620626">
    <property type="component" value="Unassembled WGS sequence"/>
</dbReference>
<keyword evidence="3" id="KW-1185">Reference proteome</keyword>
<dbReference type="AlphaFoldDB" id="A0ABD2I8K5"/>
<sequence length="538" mass="62096">MRIHCDNGQTKEKWMKRECGNQNTDDKQTLCKRADGKRRQRAQIGERHSTQEINASPVKKPGMNDDHQKSDQRNARAFQNDDDHQPIDQINARALQNEDNDQQQQAKGPIFAENPLIDDQQWAEPVVHSESASNQFMFQDLFDPVGLETDQDWNDFMSTFYQQSSALDQNVDLALQSDQQTPFYHQSSAFDQNQCMAQQMDQHMIPNSQKSSAIYQNQSMAQQRDEHMMPFYQQSNAIDQNQSSVQQTGRMLMRQTSRLSANDQYMSMARQRDQMLKPPTSQLDAIVQNQSMAQQNDLMLKPSTSQSNAIVQNQSMAQQTDHLVPGTINQSNAADNNPSTSNTKKCQFSKDATKTKDGKLSLKPVNCHNDKQQKGKTTKDPIKTEGPVEKRKQKRHKKAEDQTDVEQLDMGSFLTVVEIQQILWRIMLSFDVLPEHLNEQQIEQIIKDLIDPKKAEKIKEMLRQLLLFDNCLIDKQSILRINHEISFVFGSPLFNNNNLHDKNNDEEETHEKLLLFTIRLLRILLGFLDAPYEKFENV</sequence>